<dbReference type="AlphaFoldDB" id="I7LJN1"/>
<keyword evidence="2" id="KW-1185">Reference proteome</keyword>
<dbReference type="RefSeq" id="WP_014867123.1">
    <property type="nucleotide sequence ID" value="NC_018227.2"/>
</dbReference>
<dbReference type="KEGG" id="mbg:BN140_1224"/>
<dbReference type="HOGENOM" id="CLU_3163087_0_0_2"/>
<evidence type="ECO:0000313" key="1">
    <source>
        <dbReference type="EMBL" id="CCJ36147.1"/>
    </source>
</evidence>
<dbReference type="GeneID" id="55564131"/>
<proteinExistence type="predicted"/>
<organism evidence="1 2">
    <name type="scientific">Methanoculleus bourgensis (strain ATCC 43281 / DSM 3045 / OCM 15 / MS2)</name>
    <name type="common">Methanogenium bourgense</name>
    <dbReference type="NCBI Taxonomy" id="1201294"/>
    <lineage>
        <taxon>Archaea</taxon>
        <taxon>Methanobacteriati</taxon>
        <taxon>Methanobacteriota</taxon>
        <taxon>Stenosarchaea group</taxon>
        <taxon>Methanomicrobia</taxon>
        <taxon>Methanomicrobiales</taxon>
        <taxon>Methanomicrobiaceae</taxon>
        <taxon>Methanoculleus</taxon>
    </lineage>
</organism>
<evidence type="ECO:0000313" key="2">
    <source>
        <dbReference type="Proteomes" id="UP000009007"/>
    </source>
</evidence>
<reference evidence="2" key="1">
    <citation type="journal article" date="2012" name="J. Bacteriol.">
        <title>Complete genome sequence of the hydrogenotrophic, methanogenic archaeon Methanoculleus bourgensis strain MS2T, isolated from a sewage sludge digester.</title>
        <authorList>
            <person name="Maus I."/>
            <person name="Wibberg D."/>
            <person name="Stantscheff R."/>
            <person name="Eikmeyer F.G."/>
            <person name="Seffner A."/>
            <person name="Boelter J."/>
            <person name="Szczepanowski R."/>
            <person name="Blom J."/>
            <person name="Jaenicke S."/>
            <person name="Konig H."/>
            <person name="Puhler A."/>
            <person name="Schluter A."/>
        </authorList>
    </citation>
    <scope>NUCLEOTIDE SEQUENCE [LARGE SCALE GENOMIC DNA]</scope>
    <source>
        <strain evidence="2">ATCC 43281 / DSM 3045 / OCM 15 / MS2</strain>
    </source>
</reference>
<gene>
    <name evidence="1" type="ordered locus">BN140_1224</name>
</gene>
<name>I7LJN1_METBM</name>
<dbReference type="STRING" id="1201294.BN140_1224"/>
<accession>I7LJN1</accession>
<dbReference type="Proteomes" id="UP000009007">
    <property type="component" value="Chromosome I"/>
</dbReference>
<dbReference type="EMBL" id="HE964772">
    <property type="protein sequence ID" value="CCJ36147.1"/>
    <property type="molecule type" value="Genomic_DNA"/>
</dbReference>
<sequence length="47" mass="5360">MKEITQEVLDHIPDPIAKLVWEKWIADGKARLITPHYEGTKCKAQTG</sequence>
<protein>
    <submittedName>
        <fullName evidence="1">Uncharacterized protein</fullName>
    </submittedName>
</protein>